<reference evidence="3 4" key="1">
    <citation type="journal article" date="2019" name="Nat. Ecol. Evol.">
        <title>Megaphylogeny resolves global patterns of mushroom evolution.</title>
        <authorList>
            <person name="Varga T."/>
            <person name="Krizsan K."/>
            <person name="Foldi C."/>
            <person name="Dima B."/>
            <person name="Sanchez-Garcia M."/>
            <person name="Sanchez-Ramirez S."/>
            <person name="Szollosi G.J."/>
            <person name="Szarkandi J.G."/>
            <person name="Papp V."/>
            <person name="Albert L."/>
            <person name="Andreopoulos W."/>
            <person name="Angelini C."/>
            <person name="Antonin V."/>
            <person name="Barry K.W."/>
            <person name="Bougher N.L."/>
            <person name="Buchanan P."/>
            <person name="Buyck B."/>
            <person name="Bense V."/>
            <person name="Catcheside P."/>
            <person name="Chovatia M."/>
            <person name="Cooper J."/>
            <person name="Damon W."/>
            <person name="Desjardin D."/>
            <person name="Finy P."/>
            <person name="Geml J."/>
            <person name="Haridas S."/>
            <person name="Hughes K."/>
            <person name="Justo A."/>
            <person name="Karasinski D."/>
            <person name="Kautmanova I."/>
            <person name="Kiss B."/>
            <person name="Kocsube S."/>
            <person name="Kotiranta H."/>
            <person name="LaButti K.M."/>
            <person name="Lechner B.E."/>
            <person name="Liimatainen K."/>
            <person name="Lipzen A."/>
            <person name="Lukacs Z."/>
            <person name="Mihaltcheva S."/>
            <person name="Morgado L.N."/>
            <person name="Niskanen T."/>
            <person name="Noordeloos M.E."/>
            <person name="Ohm R.A."/>
            <person name="Ortiz-Santana B."/>
            <person name="Ovrebo C."/>
            <person name="Racz N."/>
            <person name="Riley R."/>
            <person name="Savchenko A."/>
            <person name="Shiryaev A."/>
            <person name="Soop K."/>
            <person name="Spirin V."/>
            <person name="Szebenyi C."/>
            <person name="Tomsovsky M."/>
            <person name="Tulloss R.E."/>
            <person name="Uehling J."/>
            <person name="Grigoriev I.V."/>
            <person name="Vagvolgyi C."/>
            <person name="Papp T."/>
            <person name="Martin F.M."/>
            <person name="Miettinen O."/>
            <person name="Hibbett D.S."/>
            <person name="Nagy L.G."/>
        </authorList>
    </citation>
    <scope>NUCLEOTIDE SEQUENCE [LARGE SCALE GENOMIC DNA]</scope>
    <source>
        <strain evidence="3 4">CBS 962.96</strain>
    </source>
</reference>
<dbReference type="EMBL" id="ML179049">
    <property type="protein sequence ID" value="THV05404.1"/>
    <property type="molecule type" value="Genomic_DNA"/>
</dbReference>
<keyword evidence="2" id="KW-0472">Membrane</keyword>
<protein>
    <submittedName>
        <fullName evidence="3">Uncharacterized protein</fullName>
    </submittedName>
</protein>
<dbReference type="Proteomes" id="UP000297245">
    <property type="component" value="Unassembled WGS sequence"/>
</dbReference>
<evidence type="ECO:0000313" key="3">
    <source>
        <dbReference type="EMBL" id="THV05404.1"/>
    </source>
</evidence>
<keyword evidence="2" id="KW-0812">Transmembrane</keyword>
<accession>A0A4S8MSS3</accession>
<evidence type="ECO:0000313" key="4">
    <source>
        <dbReference type="Proteomes" id="UP000297245"/>
    </source>
</evidence>
<evidence type="ECO:0000256" key="2">
    <source>
        <dbReference type="SAM" id="Phobius"/>
    </source>
</evidence>
<organism evidence="3 4">
    <name type="scientific">Dendrothele bispora (strain CBS 962.96)</name>
    <dbReference type="NCBI Taxonomy" id="1314807"/>
    <lineage>
        <taxon>Eukaryota</taxon>
        <taxon>Fungi</taxon>
        <taxon>Dikarya</taxon>
        <taxon>Basidiomycota</taxon>
        <taxon>Agaricomycotina</taxon>
        <taxon>Agaricomycetes</taxon>
        <taxon>Agaricomycetidae</taxon>
        <taxon>Agaricales</taxon>
        <taxon>Agaricales incertae sedis</taxon>
        <taxon>Dendrothele</taxon>
    </lineage>
</organism>
<feature type="region of interest" description="Disordered" evidence="1">
    <location>
        <begin position="1"/>
        <end position="22"/>
    </location>
</feature>
<evidence type="ECO:0000256" key="1">
    <source>
        <dbReference type="SAM" id="MobiDB-lite"/>
    </source>
</evidence>
<feature type="non-terminal residue" evidence="3">
    <location>
        <position position="1"/>
    </location>
</feature>
<gene>
    <name evidence="3" type="ORF">K435DRAFT_773833</name>
</gene>
<name>A0A4S8MSS3_DENBC</name>
<keyword evidence="4" id="KW-1185">Reference proteome</keyword>
<keyword evidence="2" id="KW-1133">Transmembrane helix</keyword>
<feature type="transmembrane region" description="Helical" evidence="2">
    <location>
        <begin position="27"/>
        <end position="47"/>
    </location>
</feature>
<dbReference type="AlphaFoldDB" id="A0A4S8MSS3"/>
<proteinExistence type="predicted"/>
<sequence>MGTGDSAISLPGPTTSERGGKDNDLKFFALCLSSFLFLVSEFAICRIKCRLYG</sequence>